<reference evidence="3 4" key="1">
    <citation type="journal article" date="2018" name="Mol. Plant">
        <title>The genome of Artemisia annua provides insight into the evolution of Asteraceae family and artemisinin biosynthesis.</title>
        <authorList>
            <person name="Shen Q."/>
            <person name="Zhang L."/>
            <person name="Liao Z."/>
            <person name="Wang S."/>
            <person name="Yan T."/>
            <person name="Shi P."/>
            <person name="Liu M."/>
            <person name="Fu X."/>
            <person name="Pan Q."/>
            <person name="Wang Y."/>
            <person name="Lv Z."/>
            <person name="Lu X."/>
            <person name="Zhang F."/>
            <person name="Jiang W."/>
            <person name="Ma Y."/>
            <person name="Chen M."/>
            <person name="Hao X."/>
            <person name="Li L."/>
            <person name="Tang Y."/>
            <person name="Lv G."/>
            <person name="Zhou Y."/>
            <person name="Sun X."/>
            <person name="Brodelius P.E."/>
            <person name="Rose J.K.C."/>
            <person name="Tang K."/>
        </authorList>
    </citation>
    <scope>NUCLEOTIDE SEQUENCE [LARGE SCALE GENOMIC DNA]</scope>
    <source>
        <strain evidence="4">cv. Huhao1</strain>
        <tissue evidence="3">Leaf</tissue>
    </source>
</reference>
<gene>
    <name evidence="3" type="ORF">CTI12_AA305810</name>
</gene>
<name>A0A2U1M2E6_ARTAN</name>
<evidence type="ECO:0000313" key="3">
    <source>
        <dbReference type="EMBL" id="PWA55435.1"/>
    </source>
</evidence>
<accession>A0A2U1M2E6</accession>
<comment type="similarity">
    <text evidence="1">Belongs to the PPR family. P subfamily.</text>
</comment>
<feature type="compositionally biased region" description="Basic and acidic residues" evidence="2">
    <location>
        <begin position="109"/>
        <end position="121"/>
    </location>
</feature>
<dbReference type="AlphaFoldDB" id="A0A2U1M2E6"/>
<dbReference type="EMBL" id="PKPP01006754">
    <property type="protein sequence ID" value="PWA55435.1"/>
    <property type="molecule type" value="Genomic_DNA"/>
</dbReference>
<feature type="compositionally biased region" description="Acidic residues" evidence="2">
    <location>
        <begin position="90"/>
        <end position="108"/>
    </location>
</feature>
<sequence>MWAIRRSSTLAFRIPGSIHVVETIFNESAHGARLLKNYSSGTHSPSLSNYRYSSFAGTKSSGEEDDDLEDGFSELEASSIDVSQEKEAVDEIDDDLISEPELSEEEDIVHESETEVSDKKTSQQRRASSVLFKVIMDSPRIPVHKTLDNWLEKGETPIRSDISMALLELRRRRMFDKALQVL</sequence>
<evidence type="ECO:0000256" key="2">
    <source>
        <dbReference type="SAM" id="MobiDB-lite"/>
    </source>
</evidence>
<dbReference type="OrthoDB" id="1749766at2759"/>
<proteinExistence type="inferred from homology"/>
<dbReference type="GO" id="GO:0005739">
    <property type="term" value="C:mitochondrion"/>
    <property type="evidence" value="ECO:0007669"/>
    <property type="project" value="TreeGrafter"/>
</dbReference>
<comment type="caution">
    <text evidence="3">The sequence shown here is derived from an EMBL/GenBank/DDBJ whole genome shotgun (WGS) entry which is preliminary data.</text>
</comment>
<evidence type="ECO:0000313" key="4">
    <source>
        <dbReference type="Proteomes" id="UP000245207"/>
    </source>
</evidence>
<feature type="region of interest" description="Disordered" evidence="2">
    <location>
        <begin position="56"/>
        <end position="123"/>
    </location>
</feature>
<dbReference type="PANTHER" id="PTHR45717">
    <property type="entry name" value="OS12G0527900 PROTEIN"/>
    <property type="match status" value="1"/>
</dbReference>
<evidence type="ECO:0000256" key="1">
    <source>
        <dbReference type="ARBA" id="ARBA00007626"/>
    </source>
</evidence>
<dbReference type="Proteomes" id="UP000245207">
    <property type="component" value="Unassembled WGS sequence"/>
</dbReference>
<dbReference type="PANTHER" id="PTHR45717:SF50">
    <property type="entry name" value="TETRATRICOPEPTIDE REPEAT (TPR)-LIKE SUPERFAMILY PROTEIN-RELATED"/>
    <property type="match status" value="1"/>
</dbReference>
<keyword evidence="4" id="KW-1185">Reference proteome</keyword>
<organism evidence="3 4">
    <name type="scientific">Artemisia annua</name>
    <name type="common">Sweet wormwood</name>
    <dbReference type="NCBI Taxonomy" id="35608"/>
    <lineage>
        <taxon>Eukaryota</taxon>
        <taxon>Viridiplantae</taxon>
        <taxon>Streptophyta</taxon>
        <taxon>Embryophyta</taxon>
        <taxon>Tracheophyta</taxon>
        <taxon>Spermatophyta</taxon>
        <taxon>Magnoliopsida</taxon>
        <taxon>eudicotyledons</taxon>
        <taxon>Gunneridae</taxon>
        <taxon>Pentapetalae</taxon>
        <taxon>asterids</taxon>
        <taxon>campanulids</taxon>
        <taxon>Asterales</taxon>
        <taxon>Asteraceae</taxon>
        <taxon>Asteroideae</taxon>
        <taxon>Anthemideae</taxon>
        <taxon>Artemisiinae</taxon>
        <taxon>Artemisia</taxon>
    </lineage>
</organism>
<dbReference type="STRING" id="35608.A0A2U1M2E6"/>
<feature type="compositionally biased region" description="Acidic residues" evidence="2">
    <location>
        <begin position="63"/>
        <end position="73"/>
    </location>
</feature>
<protein>
    <submittedName>
        <fullName evidence="3">Tetratricopeptide repeat (TPR)-like superfamily protein</fullName>
    </submittedName>
</protein>